<dbReference type="InterPro" id="IPR000109">
    <property type="entry name" value="POT_fam"/>
</dbReference>
<accession>K6V9V4</accession>
<dbReference type="InterPro" id="IPR050171">
    <property type="entry name" value="MFS_Transporters"/>
</dbReference>
<protein>
    <submittedName>
        <fullName evidence="8">Putative peptide transporter</fullName>
    </submittedName>
</protein>
<keyword evidence="2" id="KW-0813">Transport</keyword>
<feature type="transmembrane region" description="Helical" evidence="7">
    <location>
        <begin position="237"/>
        <end position="256"/>
    </location>
</feature>
<dbReference type="eggNOG" id="COG3104">
    <property type="taxonomic scope" value="Bacteria"/>
</dbReference>
<dbReference type="InterPro" id="IPR005279">
    <property type="entry name" value="Dipep/tripep_permease"/>
</dbReference>
<keyword evidence="9" id="KW-1185">Reference proteome</keyword>
<keyword evidence="6 7" id="KW-0472">Membrane</keyword>
<dbReference type="GO" id="GO:0005886">
    <property type="term" value="C:plasma membrane"/>
    <property type="evidence" value="ECO:0007669"/>
    <property type="project" value="UniProtKB-SubCell"/>
</dbReference>
<feature type="transmembrane region" description="Helical" evidence="7">
    <location>
        <begin position="21"/>
        <end position="44"/>
    </location>
</feature>
<dbReference type="Gene3D" id="1.20.1250.20">
    <property type="entry name" value="MFS general substrate transporter like domains"/>
    <property type="match status" value="1"/>
</dbReference>
<comment type="caution">
    <text evidence="8">The sequence shown here is derived from an EMBL/GenBank/DDBJ whole genome shotgun (WGS) entry which is preliminary data.</text>
</comment>
<name>K6V9V4_9MICO</name>
<dbReference type="GO" id="GO:0015833">
    <property type="term" value="P:peptide transport"/>
    <property type="evidence" value="ECO:0007669"/>
    <property type="project" value="InterPro"/>
</dbReference>
<dbReference type="Proteomes" id="UP000008495">
    <property type="component" value="Unassembled WGS sequence"/>
</dbReference>
<dbReference type="PANTHER" id="PTHR23517:SF15">
    <property type="entry name" value="PROTON-DEPENDENT OLIGOPEPTIDE FAMILY TRANSPORT PROTEIN"/>
    <property type="match status" value="1"/>
</dbReference>
<comment type="subcellular location">
    <subcellularLocation>
        <location evidence="1">Cell membrane</location>
        <topology evidence="1">Multi-pass membrane protein</topology>
    </subcellularLocation>
</comment>
<gene>
    <name evidence="8" type="ORF">AUCHE_17_02040</name>
</gene>
<feature type="transmembrane region" description="Helical" evidence="7">
    <location>
        <begin position="304"/>
        <end position="325"/>
    </location>
</feature>
<evidence type="ECO:0000313" key="8">
    <source>
        <dbReference type="EMBL" id="GAB78988.1"/>
    </source>
</evidence>
<dbReference type="NCBIfam" id="TIGR00924">
    <property type="entry name" value="yjdL_sub1_fam"/>
    <property type="match status" value="1"/>
</dbReference>
<feature type="transmembrane region" description="Helical" evidence="7">
    <location>
        <begin position="129"/>
        <end position="146"/>
    </location>
</feature>
<evidence type="ECO:0000256" key="3">
    <source>
        <dbReference type="ARBA" id="ARBA00022475"/>
    </source>
</evidence>
<dbReference type="PANTHER" id="PTHR23517">
    <property type="entry name" value="RESISTANCE PROTEIN MDTM, PUTATIVE-RELATED-RELATED"/>
    <property type="match status" value="1"/>
</dbReference>
<evidence type="ECO:0000256" key="4">
    <source>
        <dbReference type="ARBA" id="ARBA00022692"/>
    </source>
</evidence>
<feature type="transmembrane region" description="Helical" evidence="7">
    <location>
        <begin position="277"/>
        <end position="298"/>
    </location>
</feature>
<sequence>MSINVGALASPLIVGAVREKWGFHAGFSVAAIGMAFAILTFVLASRTLHGAGKQVPNPLNPGEGRKVSGWAALAVAAFGSAYLLAGLWQDTPVKQFIDAVSLFAFAAPVAYFMVMFRSPKVTAAEKKHVLAYIPLWVGGTLFWMVFEQAAGKMAFFAESHSEMLPAFFGWHPTAETFQSVNPLTIVLLAPLFAFLWRRRAGRFPSLPTKFAIAVAMIGVSALLLAWMFAVYNPEHKAPAIMLVSIFVIQTVAELFLSPVGLSATTLLAPAAFASQAMALWFLTSSTGQALAAQMILAMEDLPDSTYYMVNGAMTLGVALLLFLLVPWTRRMMADLESEQRAGAAEDAAQHV</sequence>
<proteinExistence type="predicted"/>
<feature type="transmembrane region" description="Helical" evidence="7">
    <location>
        <begin position="210"/>
        <end position="231"/>
    </location>
</feature>
<dbReference type="InterPro" id="IPR036259">
    <property type="entry name" value="MFS_trans_sf"/>
</dbReference>
<evidence type="ECO:0000256" key="5">
    <source>
        <dbReference type="ARBA" id="ARBA00022989"/>
    </source>
</evidence>
<dbReference type="AlphaFoldDB" id="K6V9V4"/>
<dbReference type="SUPFAM" id="SSF103473">
    <property type="entry name" value="MFS general substrate transporter"/>
    <property type="match status" value="1"/>
</dbReference>
<organism evidence="8 9">
    <name type="scientific">Austwickia chelonae NBRC 105200</name>
    <dbReference type="NCBI Taxonomy" id="1184607"/>
    <lineage>
        <taxon>Bacteria</taxon>
        <taxon>Bacillati</taxon>
        <taxon>Actinomycetota</taxon>
        <taxon>Actinomycetes</taxon>
        <taxon>Micrococcales</taxon>
        <taxon>Dermatophilaceae</taxon>
        <taxon>Austwickia</taxon>
    </lineage>
</organism>
<evidence type="ECO:0000256" key="7">
    <source>
        <dbReference type="SAM" id="Phobius"/>
    </source>
</evidence>
<feature type="transmembrane region" description="Helical" evidence="7">
    <location>
        <begin position="67"/>
        <end position="88"/>
    </location>
</feature>
<feature type="transmembrane region" description="Helical" evidence="7">
    <location>
        <begin position="180"/>
        <end position="198"/>
    </location>
</feature>
<evidence type="ECO:0000256" key="6">
    <source>
        <dbReference type="ARBA" id="ARBA00023136"/>
    </source>
</evidence>
<keyword evidence="3" id="KW-1003">Cell membrane</keyword>
<dbReference type="Pfam" id="PF00854">
    <property type="entry name" value="PTR2"/>
    <property type="match status" value="1"/>
</dbReference>
<dbReference type="GO" id="GO:1904680">
    <property type="term" value="F:peptide transmembrane transporter activity"/>
    <property type="evidence" value="ECO:0007669"/>
    <property type="project" value="InterPro"/>
</dbReference>
<feature type="transmembrane region" description="Helical" evidence="7">
    <location>
        <begin position="100"/>
        <end position="117"/>
    </location>
</feature>
<reference evidence="8 9" key="1">
    <citation type="submission" date="2012-08" db="EMBL/GenBank/DDBJ databases">
        <title>Whole genome shotgun sequence of Austwickia chelonae NBRC 105200.</title>
        <authorList>
            <person name="Yoshida I."/>
            <person name="Hosoyama A."/>
            <person name="Tsuchikane K."/>
            <person name="Katsumata H."/>
            <person name="Ando Y."/>
            <person name="Ohji S."/>
            <person name="Hamada M."/>
            <person name="Tamura T."/>
            <person name="Yamazoe A."/>
            <person name="Yamazaki S."/>
            <person name="Fujita N."/>
        </authorList>
    </citation>
    <scope>NUCLEOTIDE SEQUENCE [LARGE SCALE GENOMIC DNA]</scope>
    <source>
        <strain evidence="8 9">NBRC 105200</strain>
    </source>
</reference>
<evidence type="ECO:0000313" key="9">
    <source>
        <dbReference type="Proteomes" id="UP000008495"/>
    </source>
</evidence>
<evidence type="ECO:0000256" key="1">
    <source>
        <dbReference type="ARBA" id="ARBA00004651"/>
    </source>
</evidence>
<keyword evidence="5 7" id="KW-1133">Transmembrane helix</keyword>
<keyword evidence="4 7" id="KW-0812">Transmembrane</keyword>
<evidence type="ECO:0000256" key="2">
    <source>
        <dbReference type="ARBA" id="ARBA00022448"/>
    </source>
</evidence>
<dbReference type="EMBL" id="BAGZ01000017">
    <property type="protein sequence ID" value="GAB78988.1"/>
    <property type="molecule type" value="Genomic_DNA"/>
</dbReference>